<dbReference type="EMBL" id="QPJT01000005">
    <property type="protein sequence ID" value="RCX18346.1"/>
    <property type="molecule type" value="Genomic_DNA"/>
</dbReference>
<evidence type="ECO:0000259" key="8">
    <source>
        <dbReference type="Pfam" id="PF02770"/>
    </source>
</evidence>
<dbReference type="SUPFAM" id="SSF47203">
    <property type="entry name" value="Acyl-CoA dehydrogenase C-terminal domain-like"/>
    <property type="match status" value="1"/>
</dbReference>
<dbReference type="PANTHER" id="PTHR43884:SF12">
    <property type="entry name" value="ISOVALERYL-COA DEHYDROGENASE, MITOCHONDRIAL-RELATED"/>
    <property type="match status" value="1"/>
</dbReference>
<reference evidence="10 11" key="1">
    <citation type="submission" date="2018-07" db="EMBL/GenBank/DDBJ databases">
        <title>Genomic Encyclopedia of Type Strains, Phase IV (KMG-IV): sequencing the most valuable type-strain genomes for metagenomic binning, comparative biology and taxonomic classification.</title>
        <authorList>
            <person name="Goeker M."/>
        </authorList>
    </citation>
    <scope>NUCLEOTIDE SEQUENCE [LARGE SCALE GENOMIC DNA]</scope>
    <source>
        <strain evidence="10 11">DSM 27016</strain>
    </source>
</reference>
<feature type="domain" description="Acyl-CoA oxidase/dehydrogenase middle" evidence="8">
    <location>
        <begin position="124"/>
        <end position="214"/>
    </location>
</feature>
<evidence type="ECO:0000256" key="5">
    <source>
        <dbReference type="ARBA" id="ARBA00023002"/>
    </source>
</evidence>
<dbReference type="PIRSF" id="PIRSF016578">
    <property type="entry name" value="HsaA"/>
    <property type="match status" value="1"/>
</dbReference>
<dbReference type="Gene3D" id="2.40.110.10">
    <property type="entry name" value="Butyryl-CoA Dehydrogenase, subunit A, domain 2"/>
    <property type="match status" value="1"/>
</dbReference>
<dbReference type="Pfam" id="PF02770">
    <property type="entry name" value="Acyl-CoA_dh_M"/>
    <property type="match status" value="1"/>
</dbReference>
<dbReference type="OrthoDB" id="9802447at2"/>
<evidence type="ECO:0000313" key="11">
    <source>
        <dbReference type="Proteomes" id="UP000253034"/>
    </source>
</evidence>
<evidence type="ECO:0000259" key="7">
    <source>
        <dbReference type="Pfam" id="PF00441"/>
    </source>
</evidence>
<evidence type="ECO:0000313" key="10">
    <source>
        <dbReference type="EMBL" id="RCX18346.1"/>
    </source>
</evidence>
<dbReference type="Pfam" id="PF00441">
    <property type="entry name" value="Acyl-CoA_dh_1"/>
    <property type="match status" value="1"/>
</dbReference>
<organism evidence="10 11">
    <name type="scientific">Anaerobacterium chartisolvens</name>
    <dbReference type="NCBI Taxonomy" id="1297424"/>
    <lineage>
        <taxon>Bacteria</taxon>
        <taxon>Bacillati</taxon>
        <taxon>Bacillota</taxon>
        <taxon>Clostridia</taxon>
        <taxon>Eubacteriales</taxon>
        <taxon>Oscillospiraceae</taxon>
        <taxon>Anaerobacterium</taxon>
    </lineage>
</organism>
<dbReference type="AlphaFoldDB" id="A0A369BCP2"/>
<dbReference type="GO" id="GO:0050660">
    <property type="term" value="F:flavin adenine dinucleotide binding"/>
    <property type="evidence" value="ECO:0007669"/>
    <property type="project" value="InterPro"/>
</dbReference>
<dbReference type="Gene3D" id="1.10.540.10">
    <property type="entry name" value="Acyl-CoA dehydrogenase/oxidase, N-terminal domain"/>
    <property type="match status" value="1"/>
</dbReference>
<feature type="domain" description="Acyl-CoA dehydrogenase/oxidase C-terminal" evidence="7">
    <location>
        <begin position="231"/>
        <end position="376"/>
    </location>
</feature>
<keyword evidence="5 6" id="KW-0560">Oxidoreductase</keyword>
<dbReference type="InterPro" id="IPR006091">
    <property type="entry name" value="Acyl-CoA_Oxase/DH_mid-dom"/>
</dbReference>
<keyword evidence="3 6" id="KW-0285">Flavoprotein</keyword>
<dbReference type="InterPro" id="IPR037069">
    <property type="entry name" value="AcylCoA_DH/ox_N_sf"/>
</dbReference>
<dbReference type="PANTHER" id="PTHR43884">
    <property type="entry name" value="ACYL-COA DEHYDROGENASE"/>
    <property type="match status" value="1"/>
</dbReference>
<accession>A0A369BCP2</accession>
<comment type="caution">
    <text evidence="10">The sequence shown here is derived from an EMBL/GenBank/DDBJ whole genome shotgun (WGS) entry which is preliminary data.</text>
</comment>
<gene>
    <name evidence="10" type="ORF">DFR58_105110</name>
</gene>
<dbReference type="InterPro" id="IPR013786">
    <property type="entry name" value="AcylCoA_DH/ox_N"/>
</dbReference>
<keyword evidence="11" id="KW-1185">Reference proteome</keyword>
<dbReference type="InterPro" id="IPR046373">
    <property type="entry name" value="Acyl-CoA_Oxase/DH_mid-dom_sf"/>
</dbReference>
<evidence type="ECO:0000256" key="2">
    <source>
        <dbReference type="ARBA" id="ARBA00009347"/>
    </source>
</evidence>
<feature type="domain" description="Acyl-CoA dehydrogenase/oxidase N-terminal" evidence="9">
    <location>
        <begin position="18"/>
        <end position="120"/>
    </location>
</feature>
<dbReference type="GO" id="GO:0003995">
    <property type="term" value="F:acyl-CoA dehydrogenase activity"/>
    <property type="evidence" value="ECO:0007669"/>
    <property type="project" value="TreeGrafter"/>
</dbReference>
<dbReference type="FunFam" id="1.20.140.10:FF:000011">
    <property type="entry name" value="Medium-chain specific acyl-CoA dehydrogenase, mitochondrial"/>
    <property type="match status" value="1"/>
</dbReference>
<evidence type="ECO:0000259" key="9">
    <source>
        <dbReference type="Pfam" id="PF02771"/>
    </source>
</evidence>
<dbReference type="InterPro" id="IPR036250">
    <property type="entry name" value="AcylCo_DH-like_C"/>
</dbReference>
<keyword evidence="4 6" id="KW-0274">FAD</keyword>
<evidence type="ECO:0000256" key="1">
    <source>
        <dbReference type="ARBA" id="ARBA00001974"/>
    </source>
</evidence>
<dbReference type="Proteomes" id="UP000253034">
    <property type="component" value="Unassembled WGS sequence"/>
</dbReference>
<dbReference type="InterPro" id="IPR009075">
    <property type="entry name" value="AcylCo_DH/oxidase_C"/>
</dbReference>
<dbReference type="RefSeq" id="WP_114296892.1">
    <property type="nucleotide sequence ID" value="NZ_QPJT01000005.1"/>
</dbReference>
<protein>
    <recommendedName>
        <fullName evidence="12">Alkylation response protein AidB-like acyl-CoA dehydrogenase</fullName>
    </recommendedName>
</protein>
<dbReference type="Gene3D" id="1.20.140.10">
    <property type="entry name" value="Butyryl-CoA Dehydrogenase, subunit A, domain 3"/>
    <property type="match status" value="1"/>
</dbReference>
<comment type="cofactor">
    <cofactor evidence="1 6">
        <name>FAD</name>
        <dbReference type="ChEBI" id="CHEBI:57692"/>
    </cofactor>
</comment>
<dbReference type="InterPro" id="IPR009100">
    <property type="entry name" value="AcylCoA_DH/oxidase_NM_dom_sf"/>
</dbReference>
<name>A0A369BCP2_9FIRM</name>
<proteinExistence type="inferred from homology"/>
<comment type="similarity">
    <text evidence="2 6">Belongs to the acyl-CoA dehydrogenase family.</text>
</comment>
<evidence type="ECO:0000256" key="4">
    <source>
        <dbReference type="ARBA" id="ARBA00022827"/>
    </source>
</evidence>
<sequence length="391" mass="43274">MELYSLDLTEIQGNNQIAFRAFVDSEIVPLAAAFDQNEYISFDIINKMVEKGFWGAELPREYGGRGFDMISYGLFNEEIGRGCANIRNLVGVQGMVSSAILKWGSDEQKNNWLPRMASGEITAAFALTEPDIGSDVKSMKTSVMQDNSEYIINGSKKWITFGQSANLYLVFAQCDGKVGAFLVERDTPGFSTKPIKGLLGFRGSMLAELNFDECRIPKENIVGRLGFGLSHVANYGLTHGRYSTAWGCVGLAQGCLDACVKYASERKQFDTYLKEHQLIQQMIADMMTNVTAARLLCLHAAYLREAGDQRSIMETSLAKYFASTIASKAASDAVQIHGANGCSAKYPVARYMRDAKIMEIVEGSTQIQQVLIARHAFSKRRQSMPKQAERS</sequence>
<evidence type="ECO:0008006" key="12">
    <source>
        <dbReference type="Google" id="ProtNLM"/>
    </source>
</evidence>
<evidence type="ECO:0000256" key="6">
    <source>
        <dbReference type="RuleBase" id="RU362125"/>
    </source>
</evidence>
<evidence type="ECO:0000256" key="3">
    <source>
        <dbReference type="ARBA" id="ARBA00022630"/>
    </source>
</evidence>
<dbReference type="SUPFAM" id="SSF56645">
    <property type="entry name" value="Acyl-CoA dehydrogenase NM domain-like"/>
    <property type="match status" value="1"/>
</dbReference>
<dbReference type="Pfam" id="PF02771">
    <property type="entry name" value="Acyl-CoA_dh_N"/>
    <property type="match status" value="1"/>
</dbReference>